<organism evidence="1 2">
    <name type="scientific">Pasteurella canis</name>
    <dbReference type="NCBI Taxonomy" id="753"/>
    <lineage>
        <taxon>Bacteria</taxon>
        <taxon>Pseudomonadati</taxon>
        <taxon>Pseudomonadota</taxon>
        <taxon>Gammaproteobacteria</taxon>
        <taxon>Pasteurellales</taxon>
        <taxon>Pasteurellaceae</taxon>
        <taxon>Pasteurella</taxon>
    </lineage>
</organism>
<dbReference type="RefSeq" id="WP_115322247.1">
    <property type="nucleotide sequence ID" value="NZ_UGTV01000001.1"/>
</dbReference>
<evidence type="ECO:0000313" key="1">
    <source>
        <dbReference type="EMBL" id="SUC03265.1"/>
    </source>
</evidence>
<name>A0A379ERU9_9PAST</name>
<dbReference type="EMBL" id="UGTV01000001">
    <property type="protein sequence ID" value="SUC03265.1"/>
    <property type="molecule type" value="Genomic_DNA"/>
</dbReference>
<accession>A0A379ERU9</accession>
<sequence length="89" mass="10198">MSLHAHFPKELAKVSEKVLTRIAQDLNQQRYNTLSSAMVLLALDAYAQQNQAELSALHIQQNGQDISQSNSLFRYADFNRNTDELRFCQ</sequence>
<gene>
    <name evidence="1" type="ORF">NCTC11621_00013</name>
</gene>
<proteinExistence type="predicted"/>
<protein>
    <submittedName>
        <fullName evidence="1">Alpha-2-macroglobulin family protein</fullName>
    </submittedName>
</protein>
<dbReference type="Proteomes" id="UP000254704">
    <property type="component" value="Unassembled WGS sequence"/>
</dbReference>
<evidence type="ECO:0000313" key="2">
    <source>
        <dbReference type="Proteomes" id="UP000254704"/>
    </source>
</evidence>
<reference evidence="1 2" key="1">
    <citation type="submission" date="2018-06" db="EMBL/GenBank/DDBJ databases">
        <authorList>
            <consortium name="Pathogen Informatics"/>
            <person name="Doyle S."/>
        </authorList>
    </citation>
    <scope>NUCLEOTIDE SEQUENCE [LARGE SCALE GENOMIC DNA]</scope>
    <source>
        <strain evidence="1 2">NCTC11621</strain>
    </source>
</reference>
<dbReference type="AlphaFoldDB" id="A0A379ERU9"/>